<dbReference type="OrthoDB" id="9784166at2"/>
<proteinExistence type="predicted"/>
<dbReference type="PANTHER" id="PTHR11735">
    <property type="entry name" value="TRNA N6-ADENOSINE THREONYLCARBAMOYLTRANSFERASE"/>
    <property type="match status" value="1"/>
</dbReference>
<keyword evidence="3" id="KW-1185">Reference proteome</keyword>
<dbReference type="InterPro" id="IPR022496">
    <property type="entry name" value="T6A_TsaB"/>
</dbReference>
<dbReference type="GO" id="GO:0005829">
    <property type="term" value="C:cytosol"/>
    <property type="evidence" value="ECO:0007669"/>
    <property type="project" value="TreeGrafter"/>
</dbReference>
<name>A0A1I2N4K6_9FIRM</name>
<dbReference type="CDD" id="cd24032">
    <property type="entry name" value="ASKHA_NBD_TsaB"/>
    <property type="match status" value="1"/>
</dbReference>
<dbReference type="GO" id="GO:0002949">
    <property type="term" value="P:tRNA threonylcarbamoyladenosine modification"/>
    <property type="evidence" value="ECO:0007669"/>
    <property type="project" value="InterPro"/>
</dbReference>
<dbReference type="NCBIfam" id="TIGR03725">
    <property type="entry name" value="T6A_YeaZ"/>
    <property type="match status" value="1"/>
</dbReference>
<dbReference type="Gene3D" id="3.30.420.40">
    <property type="match status" value="2"/>
</dbReference>
<dbReference type="InterPro" id="IPR000905">
    <property type="entry name" value="Gcp-like_dom"/>
</dbReference>
<dbReference type="SUPFAM" id="SSF53067">
    <property type="entry name" value="Actin-like ATPase domain"/>
    <property type="match status" value="2"/>
</dbReference>
<dbReference type="Proteomes" id="UP000199337">
    <property type="component" value="Unassembled WGS sequence"/>
</dbReference>
<accession>A0A1I2N4K6</accession>
<sequence length="239" mass="25566">MFILGIEAATPVASVAVAAEGKILAERMVNNQRTHSVNLLPMIRDTLLDCGVNKKDLSGIAVSIGPGSFTGLRIGMSTAKTLAQVLNLKVAGIPTLDVLAYPLSGLAGLICPVLNARKSELYAALYGWDNGQQVCLKPAFASGVKQLAELLLSYNQQVTFLGDGLTEYQSELNSLMGDLARFAPKCASFPRGAVVAEIGLARFTAGQCESPMHLLPKYVRKSEAEIKWQERCRSGHGQC</sequence>
<protein>
    <submittedName>
        <fullName evidence="2">tRNA threonylcarbamoyladenosine biosynthesis protein TsaB</fullName>
    </submittedName>
</protein>
<feature type="domain" description="Gcp-like" evidence="1">
    <location>
        <begin position="32"/>
        <end position="228"/>
    </location>
</feature>
<dbReference type="RefSeq" id="WP_092468109.1">
    <property type="nucleotide sequence ID" value="NZ_FOOX01000001.1"/>
</dbReference>
<dbReference type="EMBL" id="FOOX01000001">
    <property type="protein sequence ID" value="SFF98774.1"/>
    <property type="molecule type" value="Genomic_DNA"/>
</dbReference>
<organism evidence="2 3">
    <name type="scientific">Desulfotruncus arcticus DSM 17038</name>
    <dbReference type="NCBI Taxonomy" id="1121424"/>
    <lineage>
        <taxon>Bacteria</taxon>
        <taxon>Bacillati</taxon>
        <taxon>Bacillota</taxon>
        <taxon>Clostridia</taxon>
        <taxon>Eubacteriales</taxon>
        <taxon>Desulfallaceae</taxon>
        <taxon>Desulfotruncus</taxon>
    </lineage>
</organism>
<evidence type="ECO:0000313" key="2">
    <source>
        <dbReference type="EMBL" id="SFF98774.1"/>
    </source>
</evidence>
<dbReference type="PANTHER" id="PTHR11735:SF11">
    <property type="entry name" value="TRNA THREONYLCARBAMOYLADENOSINE BIOSYNTHESIS PROTEIN TSAB"/>
    <property type="match status" value="1"/>
</dbReference>
<evidence type="ECO:0000313" key="3">
    <source>
        <dbReference type="Proteomes" id="UP000199337"/>
    </source>
</evidence>
<dbReference type="InterPro" id="IPR043129">
    <property type="entry name" value="ATPase_NBD"/>
</dbReference>
<dbReference type="AlphaFoldDB" id="A0A1I2N4K6"/>
<evidence type="ECO:0000259" key="1">
    <source>
        <dbReference type="Pfam" id="PF00814"/>
    </source>
</evidence>
<reference evidence="3" key="1">
    <citation type="submission" date="2016-10" db="EMBL/GenBank/DDBJ databases">
        <authorList>
            <person name="Varghese N."/>
            <person name="Submissions S."/>
        </authorList>
    </citation>
    <scope>NUCLEOTIDE SEQUENCE [LARGE SCALE GENOMIC DNA]</scope>
    <source>
        <strain evidence="3">DSM 17038</strain>
    </source>
</reference>
<gene>
    <name evidence="2" type="ORF">SAMN05660649_00357</name>
</gene>
<dbReference type="Pfam" id="PF00814">
    <property type="entry name" value="TsaD"/>
    <property type="match status" value="1"/>
</dbReference>
<dbReference type="STRING" id="341036.SAMN05660649_00357"/>